<feature type="region of interest" description="Disordered" evidence="2">
    <location>
        <begin position="1"/>
        <end position="24"/>
    </location>
</feature>
<dbReference type="GO" id="GO:0003676">
    <property type="term" value="F:nucleic acid binding"/>
    <property type="evidence" value="ECO:0007669"/>
    <property type="project" value="InterPro"/>
</dbReference>
<proteinExistence type="predicted"/>
<dbReference type="Proteomes" id="UP000507470">
    <property type="component" value="Unassembled WGS sequence"/>
</dbReference>
<organism evidence="4 5">
    <name type="scientific">Mytilus coruscus</name>
    <name type="common">Sea mussel</name>
    <dbReference type="NCBI Taxonomy" id="42192"/>
    <lineage>
        <taxon>Eukaryota</taxon>
        <taxon>Metazoa</taxon>
        <taxon>Spiralia</taxon>
        <taxon>Lophotrochozoa</taxon>
        <taxon>Mollusca</taxon>
        <taxon>Bivalvia</taxon>
        <taxon>Autobranchia</taxon>
        <taxon>Pteriomorphia</taxon>
        <taxon>Mytilida</taxon>
        <taxon>Mytiloidea</taxon>
        <taxon>Mytilidae</taxon>
        <taxon>Mytilinae</taxon>
        <taxon>Mytilus</taxon>
    </lineage>
</organism>
<feature type="compositionally biased region" description="Polar residues" evidence="2">
    <location>
        <begin position="14"/>
        <end position="24"/>
    </location>
</feature>
<evidence type="ECO:0000256" key="2">
    <source>
        <dbReference type="SAM" id="MobiDB-lite"/>
    </source>
</evidence>
<keyword evidence="1" id="KW-0863">Zinc-finger</keyword>
<sequence length="332" mass="37734">MEEIDQKSKENKNSETGNLNDNQNKEIIQQLLDRIKALETQIQGGDSKLEQRKPIVCYNCNQPGHFSRNCLAPRSNLNRNANNYSRQSQGQNRNTLNYMGQSQMANREPFSSKAIDNHLAGAGRTPIKELVKATLSLKLGTLELEKELVIAEIEDECLLGMDILQNDPCGPADVLLSRGIITIRDVEIPVIQVGVNRARRVISADHYEIPGYTEAVIDIYIERREEDDNNVNTEFIIEPASNFEERYSLQMAATLVDIKDMVTNQIRVMNPYPTSASINQDAILAYAERQEGETRFFATEDFQPNMHEADNNAIRRIQFLAPKVEKDFEPNY</sequence>
<dbReference type="AlphaFoldDB" id="A0A6J7ZWB1"/>
<gene>
    <name evidence="4" type="ORF">MCOR_711</name>
</gene>
<dbReference type="EMBL" id="CACVKT020000167">
    <property type="protein sequence ID" value="CAC5356689.1"/>
    <property type="molecule type" value="Genomic_DNA"/>
</dbReference>
<name>A0A6J7ZWB1_MYTCO</name>
<reference evidence="4 5" key="1">
    <citation type="submission" date="2020-06" db="EMBL/GenBank/DDBJ databases">
        <authorList>
            <person name="Li R."/>
            <person name="Bekaert M."/>
        </authorList>
    </citation>
    <scope>NUCLEOTIDE SEQUENCE [LARGE SCALE GENOMIC DNA]</scope>
    <source>
        <strain evidence="5">wild</strain>
    </source>
</reference>
<protein>
    <recommendedName>
        <fullName evidence="3">CCHC-type domain-containing protein</fullName>
    </recommendedName>
</protein>
<evidence type="ECO:0000256" key="1">
    <source>
        <dbReference type="PROSITE-ProRule" id="PRU00047"/>
    </source>
</evidence>
<dbReference type="SUPFAM" id="SSF57756">
    <property type="entry name" value="Retrovirus zinc finger-like domains"/>
    <property type="match status" value="1"/>
</dbReference>
<dbReference type="InterPro" id="IPR036875">
    <property type="entry name" value="Znf_CCHC_sf"/>
</dbReference>
<keyword evidence="1" id="KW-0479">Metal-binding</keyword>
<evidence type="ECO:0000313" key="5">
    <source>
        <dbReference type="Proteomes" id="UP000507470"/>
    </source>
</evidence>
<dbReference type="PROSITE" id="PS50158">
    <property type="entry name" value="ZF_CCHC"/>
    <property type="match status" value="1"/>
</dbReference>
<dbReference type="OrthoDB" id="427960at2759"/>
<keyword evidence="5" id="KW-1185">Reference proteome</keyword>
<feature type="domain" description="CCHC-type" evidence="3">
    <location>
        <begin position="57"/>
        <end position="70"/>
    </location>
</feature>
<dbReference type="Gene3D" id="4.10.60.10">
    <property type="entry name" value="Zinc finger, CCHC-type"/>
    <property type="match status" value="1"/>
</dbReference>
<dbReference type="GO" id="GO:0008270">
    <property type="term" value="F:zinc ion binding"/>
    <property type="evidence" value="ECO:0007669"/>
    <property type="project" value="UniProtKB-KW"/>
</dbReference>
<accession>A0A6J7ZWB1</accession>
<evidence type="ECO:0000313" key="4">
    <source>
        <dbReference type="EMBL" id="CAC5356689.1"/>
    </source>
</evidence>
<evidence type="ECO:0000259" key="3">
    <source>
        <dbReference type="PROSITE" id="PS50158"/>
    </source>
</evidence>
<feature type="compositionally biased region" description="Basic and acidic residues" evidence="2">
    <location>
        <begin position="1"/>
        <end position="13"/>
    </location>
</feature>
<dbReference type="SMART" id="SM00343">
    <property type="entry name" value="ZnF_C2HC"/>
    <property type="match status" value="1"/>
</dbReference>
<keyword evidence="1" id="KW-0862">Zinc</keyword>
<dbReference type="InterPro" id="IPR001878">
    <property type="entry name" value="Znf_CCHC"/>
</dbReference>
<dbReference type="Pfam" id="PF00098">
    <property type="entry name" value="zf-CCHC"/>
    <property type="match status" value="1"/>
</dbReference>